<keyword evidence="9 17" id="KW-0028">Amino-acid biosynthesis</keyword>
<keyword evidence="14 17" id="KW-0057">Aromatic amino acid biosynthesis</keyword>
<evidence type="ECO:0000256" key="3">
    <source>
        <dbReference type="ARBA" id="ARBA00004496"/>
    </source>
</evidence>
<dbReference type="GO" id="GO:0003856">
    <property type="term" value="F:3-dehydroquinate synthase activity"/>
    <property type="evidence" value="ECO:0007669"/>
    <property type="project" value="UniProtKB-UniRule"/>
</dbReference>
<dbReference type="GO" id="GO:0005737">
    <property type="term" value="C:cytoplasm"/>
    <property type="evidence" value="ECO:0007669"/>
    <property type="project" value="UniProtKB-SubCell"/>
</dbReference>
<dbReference type="InterPro" id="IPR030960">
    <property type="entry name" value="DHQS/DOIS_N"/>
</dbReference>
<dbReference type="InterPro" id="IPR030963">
    <property type="entry name" value="DHQ_synth_fam"/>
</dbReference>
<comment type="subcellular location">
    <subcellularLocation>
        <location evidence="3 17">Cytoplasm</location>
    </subcellularLocation>
</comment>
<keyword evidence="10 17" id="KW-0479">Metal-binding</keyword>
<dbReference type="Proteomes" id="UP000516117">
    <property type="component" value="Chromosome"/>
</dbReference>
<evidence type="ECO:0000256" key="4">
    <source>
        <dbReference type="ARBA" id="ARBA00004661"/>
    </source>
</evidence>
<dbReference type="PIRSF" id="PIRSF001455">
    <property type="entry name" value="DHQ_synth"/>
    <property type="match status" value="1"/>
</dbReference>
<feature type="binding site" evidence="17">
    <location>
        <position position="144"/>
    </location>
    <ligand>
        <name>NAD(+)</name>
        <dbReference type="ChEBI" id="CHEBI:57540"/>
    </ligand>
</feature>
<evidence type="ECO:0000256" key="5">
    <source>
        <dbReference type="ARBA" id="ARBA00005412"/>
    </source>
</evidence>
<dbReference type="InterPro" id="IPR050071">
    <property type="entry name" value="Dehydroquinate_synthase"/>
</dbReference>
<evidence type="ECO:0000256" key="1">
    <source>
        <dbReference type="ARBA" id="ARBA00001393"/>
    </source>
</evidence>
<dbReference type="CDD" id="cd08195">
    <property type="entry name" value="DHQS"/>
    <property type="match status" value="1"/>
</dbReference>
<comment type="pathway">
    <text evidence="4 17">Metabolic intermediate biosynthesis; chorismate biosynthesis; chorismate from D-erythrose 4-phosphate and phosphoenolpyruvate: step 2/7.</text>
</comment>
<dbReference type="GO" id="GO:0009073">
    <property type="term" value="P:aromatic amino acid family biosynthetic process"/>
    <property type="evidence" value="ECO:0007669"/>
    <property type="project" value="UniProtKB-KW"/>
</dbReference>
<evidence type="ECO:0000259" key="19">
    <source>
        <dbReference type="Pfam" id="PF24621"/>
    </source>
</evidence>
<gene>
    <name evidence="17 20" type="primary">aroB</name>
    <name evidence="20" type="ORF">H9L22_05055</name>
</gene>
<evidence type="ECO:0000256" key="7">
    <source>
        <dbReference type="ARBA" id="ARBA00017684"/>
    </source>
</evidence>
<keyword evidence="11 17" id="KW-0547">Nucleotide-binding</keyword>
<feature type="binding site" evidence="17">
    <location>
        <position position="177"/>
    </location>
    <ligand>
        <name>Zn(2+)</name>
        <dbReference type="ChEBI" id="CHEBI:29105"/>
    </ligand>
</feature>
<evidence type="ECO:0000256" key="14">
    <source>
        <dbReference type="ARBA" id="ARBA00023141"/>
    </source>
</evidence>
<evidence type="ECO:0000256" key="15">
    <source>
        <dbReference type="ARBA" id="ARBA00023239"/>
    </source>
</evidence>
<reference evidence="20 21" key="1">
    <citation type="submission" date="2020-08" db="EMBL/GenBank/DDBJ databases">
        <title>Genome sequence of Tessaracoccus defluvii JCM 17540T.</title>
        <authorList>
            <person name="Hyun D.-W."/>
            <person name="Bae J.-W."/>
        </authorList>
    </citation>
    <scope>NUCLEOTIDE SEQUENCE [LARGE SCALE GENOMIC DNA]</scope>
    <source>
        <strain evidence="20 21">JCM 17540</strain>
    </source>
</reference>
<keyword evidence="21" id="KW-1185">Reference proteome</keyword>
<dbReference type="EC" id="4.2.3.4" evidence="6 17"/>
<dbReference type="KEGG" id="tdf:H9L22_05055"/>
<feature type="binding site" evidence="17">
    <location>
        <begin position="122"/>
        <end position="123"/>
    </location>
    <ligand>
        <name>NAD(+)</name>
        <dbReference type="ChEBI" id="CHEBI:57540"/>
    </ligand>
</feature>
<dbReference type="HAMAP" id="MF_00110">
    <property type="entry name" value="DHQ_synthase"/>
    <property type="match status" value="1"/>
</dbReference>
<feature type="domain" description="3-dehydroquinate synthase C-terminal" evidence="19">
    <location>
        <begin position="174"/>
        <end position="321"/>
    </location>
</feature>
<comment type="similarity">
    <text evidence="5 17">Belongs to the sugar phosphate cyclases superfamily. Dehydroquinate synthase family.</text>
</comment>
<dbReference type="UniPathway" id="UPA00053">
    <property type="reaction ID" value="UER00085"/>
</dbReference>
<comment type="catalytic activity">
    <reaction evidence="1 17">
        <text>7-phospho-2-dehydro-3-deoxy-D-arabino-heptonate = 3-dehydroquinate + phosphate</text>
        <dbReference type="Rhea" id="RHEA:21968"/>
        <dbReference type="ChEBI" id="CHEBI:32364"/>
        <dbReference type="ChEBI" id="CHEBI:43474"/>
        <dbReference type="ChEBI" id="CHEBI:58394"/>
        <dbReference type="EC" id="4.2.3.4"/>
    </reaction>
</comment>
<keyword evidence="13 17" id="KW-0520">NAD</keyword>
<evidence type="ECO:0000256" key="8">
    <source>
        <dbReference type="ARBA" id="ARBA00022490"/>
    </source>
</evidence>
<evidence type="ECO:0000256" key="12">
    <source>
        <dbReference type="ARBA" id="ARBA00022833"/>
    </source>
</evidence>
<dbReference type="Gene3D" id="1.20.1090.10">
    <property type="entry name" value="Dehydroquinate synthase-like - alpha domain"/>
    <property type="match status" value="1"/>
</dbReference>
<keyword evidence="16 17" id="KW-0170">Cobalt</keyword>
<accession>A0A7H0H878</accession>
<evidence type="ECO:0000256" key="2">
    <source>
        <dbReference type="ARBA" id="ARBA00001911"/>
    </source>
</evidence>
<dbReference type="GO" id="GO:0000166">
    <property type="term" value="F:nucleotide binding"/>
    <property type="evidence" value="ECO:0007669"/>
    <property type="project" value="UniProtKB-KW"/>
</dbReference>
<evidence type="ECO:0000313" key="20">
    <source>
        <dbReference type="EMBL" id="QNP56744.1"/>
    </source>
</evidence>
<evidence type="ECO:0000256" key="16">
    <source>
        <dbReference type="ARBA" id="ARBA00023285"/>
    </source>
</evidence>
<protein>
    <recommendedName>
        <fullName evidence="7 17">3-dehydroquinate synthase</fullName>
        <shortName evidence="17">DHQS</shortName>
        <ecNumber evidence="6 17">4.2.3.4</ecNumber>
    </recommendedName>
</protein>
<name>A0A7H0H878_9ACTN</name>
<dbReference type="Pfam" id="PF24621">
    <property type="entry name" value="DHQS_C"/>
    <property type="match status" value="1"/>
</dbReference>
<keyword evidence="12 17" id="KW-0862">Zinc</keyword>
<evidence type="ECO:0000256" key="6">
    <source>
        <dbReference type="ARBA" id="ARBA00013031"/>
    </source>
</evidence>
<feature type="binding site" evidence="17">
    <location>
        <position position="135"/>
    </location>
    <ligand>
        <name>NAD(+)</name>
        <dbReference type="ChEBI" id="CHEBI:57540"/>
    </ligand>
</feature>
<evidence type="ECO:0000256" key="10">
    <source>
        <dbReference type="ARBA" id="ARBA00022723"/>
    </source>
</evidence>
<comment type="cofactor">
    <cofactor evidence="2 17">
        <name>NAD(+)</name>
        <dbReference type="ChEBI" id="CHEBI:57540"/>
    </cofactor>
</comment>
<dbReference type="NCBIfam" id="TIGR01357">
    <property type="entry name" value="aroB"/>
    <property type="match status" value="1"/>
</dbReference>
<evidence type="ECO:0000256" key="9">
    <source>
        <dbReference type="ARBA" id="ARBA00022605"/>
    </source>
</evidence>
<comment type="caution">
    <text evidence="17">Lacks conserved residue(s) required for the propagation of feature annotation.</text>
</comment>
<dbReference type="PANTHER" id="PTHR43622:SF7">
    <property type="entry name" value="3-DEHYDROQUINATE SYNTHASE, CHLOROPLASTIC"/>
    <property type="match status" value="1"/>
</dbReference>
<comment type="cofactor">
    <cofactor evidence="17">
        <name>Co(2+)</name>
        <dbReference type="ChEBI" id="CHEBI:48828"/>
    </cofactor>
    <cofactor evidence="17">
        <name>Zn(2+)</name>
        <dbReference type="ChEBI" id="CHEBI:29105"/>
    </cofactor>
    <text evidence="17">Binds 1 divalent metal cation per subunit. Can use either Co(2+) or Zn(2+).</text>
</comment>
<keyword evidence="8 17" id="KW-0963">Cytoplasm</keyword>
<dbReference type="GO" id="GO:0046872">
    <property type="term" value="F:metal ion binding"/>
    <property type="evidence" value="ECO:0007669"/>
    <property type="project" value="UniProtKB-KW"/>
</dbReference>
<dbReference type="EMBL" id="CP060789">
    <property type="protein sequence ID" value="QNP56744.1"/>
    <property type="molecule type" value="Genomic_DNA"/>
</dbReference>
<sequence>MSVRVESALGPYDVHIEPGALSRLPGLVAGASRVAVIHPAALARLASAAVADLGVPATLIPVPDAEAAKTPAVLTHCWEALAEAGFTRNDVVVGLGGGTATDLSGFVAASWLRGVAYVSVPTSVLGMVDAAVGGKTGINLAAGKNLVGAFYEPRAVLCDLALLDSLPAAEVASGLAEVIKCGFIADPAILDLATTDLADCLDVTGDRFAELVTRAVQVKATVVAADLTERTSSGDRVGREALNYGHTLGHAVEKHAGFTWRHGQAISVGMAWMARVSKELLGLDGDVVALHDELLGGLGLPLRYPAAYRELRPIMSLDKKARGDALRLVGLRGVGEVTILAEPDETVLADCYAALRG</sequence>
<keyword evidence="15 17" id="KW-0456">Lyase</keyword>
<dbReference type="GO" id="GO:0009423">
    <property type="term" value="P:chorismate biosynthetic process"/>
    <property type="evidence" value="ECO:0007669"/>
    <property type="project" value="UniProtKB-UniRule"/>
</dbReference>
<evidence type="ECO:0000259" key="18">
    <source>
        <dbReference type="Pfam" id="PF01761"/>
    </source>
</evidence>
<evidence type="ECO:0000256" key="17">
    <source>
        <dbReference type="HAMAP-Rule" id="MF_00110"/>
    </source>
</evidence>
<dbReference type="GO" id="GO:0008652">
    <property type="term" value="P:amino acid biosynthetic process"/>
    <property type="evidence" value="ECO:0007669"/>
    <property type="project" value="UniProtKB-KW"/>
</dbReference>
<dbReference type="AlphaFoldDB" id="A0A7H0H878"/>
<dbReference type="InterPro" id="IPR016037">
    <property type="entry name" value="DHQ_synth_AroB"/>
</dbReference>
<dbReference type="Gene3D" id="3.40.50.1970">
    <property type="match status" value="1"/>
</dbReference>
<dbReference type="InterPro" id="IPR056179">
    <property type="entry name" value="DHQS_C"/>
</dbReference>
<proteinExistence type="inferred from homology"/>
<feature type="domain" description="3-dehydroquinate synthase N-terminal" evidence="18">
    <location>
        <begin position="61"/>
        <end position="172"/>
    </location>
</feature>
<dbReference type="PANTHER" id="PTHR43622">
    <property type="entry name" value="3-DEHYDROQUINATE SYNTHASE"/>
    <property type="match status" value="1"/>
</dbReference>
<feature type="binding site" evidence="17">
    <location>
        <position position="262"/>
    </location>
    <ligand>
        <name>Zn(2+)</name>
        <dbReference type="ChEBI" id="CHEBI:29105"/>
    </ligand>
</feature>
<dbReference type="SUPFAM" id="SSF56796">
    <property type="entry name" value="Dehydroquinate synthase-like"/>
    <property type="match status" value="1"/>
</dbReference>
<comment type="function">
    <text evidence="17">Catalyzes the conversion of 3-deoxy-D-arabino-heptulosonate 7-phosphate (DAHP) to dehydroquinate (DHQ).</text>
</comment>
<feature type="binding site" evidence="17">
    <location>
        <position position="246"/>
    </location>
    <ligand>
        <name>Zn(2+)</name>
        <dbReference type="ChEBI" id="CHEBI:29105"/>
    </ligand>
</feature>
<feature type="binding site" evidence="17">
    <location>
        <begin position="64"/>
        <end position="69"/>
    </location>
    <ligand>
        <name>NAD(+)</name>
        <dbReference type="ChEBI" id="CHEBI:57540"/>
    </ligand>
</feature>
<organism evidence="20 21">
    <name type="scientific">Tessaracoccus defluvii</name>
    <dbReference type="NCBI Taxonomy" id="1285901"/>
    <lineage>
        <taxon>Bacteria</taxon>
        <taxon>Bacillati</taxon>
        <taxon>Actinomycetota</taxon>
        <taxon>Actinomycetes</taxon>
        <taxon>Propionibacteriales</taxon>
        <taxon>Propionibacteriaceae</taxon>
        <taxon>Tessaracoccus</taxon>
    </lineage>
</organism>
<evidence type="ECO:0000256" key="11">
    <source>
        <dbReference type="ARBA" id="ARBA00022741"/>
    </source>
</evidence>
<evidence type="ECO:0000256" key="13">
    <source>
        <dbReference type="ARBA" id="ARBA00023027"/>
    </source>
</evidence>
<evidence type="ECO:0000313" key="21">
    <source>
        <dbReference type="Proteomes" id="UP000516117"/>
    </source>
</evidence>
<dbReference type="RefSeq" id="WP_187721844.1">
    <property type="nucleotide sequence ID" value="NZ_BAABBL010000002.1"/>
</dbReference>
<dbReference type="Pfam" id="PF01761">
    <property type="entry name" value="DHQ_synthase"/>
    <property type="match status" value="1"/>
</dbReference>